<keyword evidence="4 5" id="KW-0269">Exonuclease</keyword>
<evidence type="ECO:0000256" key="6">
    <source>
        <dbReference type="RuleBase" id="RU004355"/>
    </source>
</evidence>
<organism evidence="9 10">
    <name type="scientific">SAR86 cluster bacterium SAR86B</name>
    <dbReference type="NCBI Taxonomy" id="1123867"/>
    <lineage>
        <taxon>Bacteria</taxon>
        <taxon>Pseudomonadati</taxon>
        <taxon>Pseudomonadota</taxon>
        <taxon>Gammaproteobacteria</taxon>
        <taxon>SAR86 cluster</taxon>
    </lineage>
</organism>
<sequence>MNDILNQNNQIISVGELNRSAKYLLEKSYSNIKVEGEISNLSIPSSGHMYFTLKDSDAAIRCAMFKNANMRLNFSPKNGDKCIVTGNVSLYAPRGDFQLIASSMEPSGTGNLMLKFEQLKNKLAEEGLFDETKKLEIPNIPKHVAIITSGSTAAWQDVLTSIKRRAPSMKISLSEAIVQGDVASTTIIDALDRIHKYNDVSKKSLVDLILIVRGGGSIEDLWCFNDEFLAREISKTQIPIISGVGHEIDFTICDFVSDLRAPTPTAAAEIASNGYYNLNEKLQTFKNDLHDNISSLITNKKYIVNTKKAELKNPLTNLKEKIQKIDNIDLRLLQAQKNFLKEKALILNNLSSFLHELNPKKNIKELHLMLLNIKSKIELHTLSKLKFSKSYLTKLESNIKALDPLSILERGYSIVETEDGKIVKNSREIKTGQKLSTRFATGSASVKVIDKS</sequence>
<dbReference type="GO" id="GO:0008855">
    <property type="term" value="F:exodeoxyribonuclease VII activity"/>
    <property type="evidence" value="ECO:0007669"/>
    <property type="project" value="UniProtKB-UniRule"/>
</dbReference>
<evidence type="ECO:0000313" key="10">
    <source>
        <dbReference type="Proteomes" id="UP000010116"/>
    </source>
</evidence>
<comment type="similarity">
    <text evidence="5 6">Belongs to the XseA family.</text>
</comment>
<keyword evidence="1 5" id="KW-0963">Cytoplasm</keyword>
<dbReference type="Proteomes" id="UP000010116">
    <property type="component" value="Unassembled WGS sequence"/>
</dbReference>
<dbReference type="InterPro" id="IPR025824">
    <property type="entry name" value="OB-fold_nuc-bd_dom"/>
</dbReference>
<dbReference type="AlphaFoldDB" id="J4WYL5"/>
<feature type="domain" description="OB-fold nucleic acid binding" evidence="8">
    <location>
        <begin position="12"/>
        <end position="105"/>
    </location>
</feature>
<gene>
    <name evidence="5 9" type="primary">xseA</name>
    <name evidence="9" type="ORF">NT02SARS_0922</name>
</gene>
<dbReference type="Pfam" id="PF13742">
    <property type="entry name" value="tRNA_anti_2"/>
    <property type="match status" value="1"/>
</dbReference>
<dbReference type="PANTHER" id="PTHR30008:SF0">
    <property type="entry name" value="EXODEOXYRIBONUCLEASE 7 LARGE SUBUNIT"/>
    <property type="match status" value="1"/>
</dbReference>
<evidence type="ECO:0000256" key="5">
    <source>
        <dbReference type="HAMAP-Rule" id="MF_00378"/>
    </source>
</evidence>
<comment type="function">
    <text evidence="5">Bidirectionally degrades single-stranded DNA into large acid-insoluble oligonucleotides, which are then degraded further into small acid-soluble oligonucleotides.</text>
</comment>
<evidence type="ECO:0000256" key="1">
    <source>
        <dbReference type="ARBA" id="ARBA00022490"/>
    </source>
</evidence>
<dbReference type="GO" id="GO:0005737">
    <property type="term" value="C:cytoplasm"/>
    <property type="evidence" value="ECO:0007669"/>
    <property type="project" value="UniProtKB-SubCell"/>
</dbReference>
<dbReference type="InterPro" id="IPR020579">
    <property type="entry name" value="Exonuc_VII_lsu_C"/>
</dbReference>
<name>J4WYL5_9GAMM</name>
<accession>J4WYL5</accession>
<reference evidence="9 10" key="1">
    <citation type="journal article" date="2012" name="ISME J.">
        <title>Genomic insights to SAR86, an abundant and uncultivated marine bacterial lineage.</title>
        <authorList>
            <person name="Dupont C.L."/>
            <person name="Rusch D.B."/>
            <person name="Yooseph S."/>
            <person name="Lombardo M.J."/>
            <person name="Richter R.A."/>
            <person name="Valas R."/>
            <person name="Novotny M."/>
            <person name="Yee-Greenbaum J."/>
            <person name="Selengut J.D."/>
            <person name="Haft D.H."/>
            <person name="Halpern A.L."/>
            <person name="Lasken R.S."/>
            <person name="Nealson K."/>
            <person name="Friedman R."/>
            <person name="Venter J.C."/>
        </authorList>
    </citation>
    <scope>NUCLEOTIDE SEQUENCE [LARGE SCALE GENOMIC DNA]</scope>
</reference>
<dbReference type="Gene3D" id="2.40.50.1010">
    <property type="match status" value="1"/>
</dbReference>
<dbReference type="PANTHER" id="PTHR30008">
    <property type="entry name" value="EXODEOXYRIBONUCLEASE 7 LARGE SUBUNIT"/>
    <property type="match status" value="1"/>
</dbReference>
<dbReference type="GO" id="GO:0003676">
    <property type="term" value="F:nucleic acid binding"/>
    <property type="evidence" value="ECO:0007669"/>
    <property type="project" value="InterPro"/>
</dbReference>
<dbReference type="HAMAP" id="MF_00378">
    <property type="entry name" value="Exonuc_7_L"/>
    <property type="match status" value="1"/>
</dbReference>
<dbReference type="EC" id="3.1.11.6" evidence="5"/>
<protein>
    <recommendedName>
        <fullName evidence="5">Exodeoxyribonuclease 7 large subunit</fullName>
        <ecNumber evidence="5">3.1.11.6</ecNumber>
    </recommendedName>
    <alternativeName>
        <fullName evidence="5">Exodeoxyribonuclease VII large subunit</fullName>
        <shortName evidence="5">Exonuclease VII large subunit</shortName>
    </alternativeName>
</protein>
<evidence type="ECO:0000259" key="8">
    <source>
        <dbReference type="Pfam" id="PF13742"/>
    </source>
</evidence>
<comment type="subunit">
    <text evidence="5">Heterooligomer composed of large and small subunits.</text>
</comment>
<evidence type="ECO:0000256" key="2">
    <source>
        <dbReference type="ARBA" id="ARBA00022722"/>
    </source>
</evidence>
<keyword evidence="2 5" id="KW-0540">Nuclease</keyword>
<dbReference type="GO" id="GO:0006308">
    <property type="term" value="P:DNA catabolic process"/>
    <property type="evidence" value="ECO:0007669"/>
    <property type="project" value="UniProtKB-UniRule"/>
</dbReference>
<evidence type="ECO:0000256" key="4">
    <source>
        <dbReference type="ARBA" id="ARBA00022839"/>
    </source>
</evidence>
<dbReference type="Pfam" id="PF02601">
    <property type="entry name" value="Exonuc_VII_L"/>
    <property type="match status" value="1"/>
</dbReference>
<evidence type="ECO:0000256" key="3">
    <source>
        <dbReference type="ARBA" id="ARBA00022801"/>
    </source>
</evidence>
<comment type="subcellular location">
    <subcellularLocation>
        <location evidence="5 6">Cytoplasm</location>
    </subcellularLocation>
</comment>
<dbReference type="EMBL" id="JH611185">
    <property type="protein sequence ID" value="EJP72890.1"/>
    <property type="molecule type" value="Genomic_DNA"/>
</dbReference>
<dbReference type="NCBIfam" id="TIGR00237">
    <property type="entry name" value="xseA"/>
    <property type="match status" value="1"/>
</dbReference>
<keyword evidence="3 5" id="KW-0378">Hydrolase</keyword>
<dbReference type="HOGENOM" id="CLU_023625_2_0_6"/>
<proteinExistence type="inferred from homology"/>
<evidence type="ECO:0000313" key="9">
    <source>
        <dbReference type="EMBL" id="EJP72890.1"/>
    </source>
</evidence>
<dbReference type="CDD" id="cd04489">
    <property type="entry name" value="ExoVII_LU_OBF"/>
    <property type="match status" value="1"/>
</dbReference>
<comment type="catalytic activity">
    <reaction evidence="5 6">
        <text>Exonucleolytic cleavage in either 5'- to 3'- or 3'- to 5'-direction to yield nucleoside 5'-phosphates.</text>
        <dbReference type="EC" id="3.1.11.6"/>
    </reaction>
</comment>
<dbReference type="GO" id="GO:0009318">
    <property type="term" value="C:exodeoxyribonuclease VII complex"/>
    <property type="evidence" value="ECO:0007669"/>
    <property type="project" value="UniProtKB-UniRule"/>
</dbReference>
<evidence type="ECO:0000259" key="7">
    <source>
        <dbReference type="Pfam" id="PF02601"/>
    </source>
</evidence>
<dbReference type="InterPro" id="IPR003753">
    <property type="entry name" value="Exonuc_VII_L"/>
</dbReference>
<feature type="domain" description="Exonuclease VII large subunit C-terminal" evidence="7">
    <location>
        <begin position="128"/>
        <end position="446"/>
    </location>
</feature>